<gene>
    <name evidence="4" type="ORF">R5W23_001422</name>
</gene>
<evidence type="ECO:0000313" key="4">
    <source>
        <dbReference type="EMBL" id="MDY3560197.1"/>
    </source>
</evidence>
<sequence length="413" mass="44029">MNDRDTLYRAVLENPDDDTLRLVYADALEEGGDSRRAAFVRAHVELARVPEYEPEAVQAKYHNQKKKADGGRWITELPPLPEGLSWARDPFRRGLPGAIQSRDGATFVAHADDLFAQYPIESLELRGPRAPDMAALAACGWLSRLRSLSLVEGVGRSIRLLLDSPYFDRLTDLHLGAQLTTPEAVTALVRSRMFDQLTALSVREDRQGGGSLVGALARLAKPPRLKKLDLSSNRVTDAALAPLLASAAMETVEELNLSDNNLGAEGLETLAGAALPNLRSLNLIRTRPTGAGVYALTGASFFPELRSLGLGGNNLPPAAAERLAQAGRTSLRILGLDGNRIGGGGAAALAGGENLSGLLVLDLAEAGIDDDGADALAQTARLGGLLYLNLYGNTLTATAAARLRKRFGDRVFL</sequence>
<dbReference type="EMBL" id="JAXBLV010000176">
    <property type="protein sequence ID" value="MDY3560197.1"/>
    <property type="molecule type" value="Genomic_DNA"/>
</dbReference>
<keyword evidence="5" id="KW-1185">Reference proteome</keyword>
<keyword evidence="3" id="KW-0677">Repeat</keyword>
<reference evidence="5" key="1">
    <citation type="journal article" date="2023" name="Mar. Drugs">
        <title>Gemmata algarum, a Novel Planctomycete Isolated from an Algal Mat, Displays Antimicrobial Activity.</title>
        <authorList>
            <person name="Kumar G."/>
            <person name="Kallscheuer N."/>
            <person name="Kashif M."/>
            <person name="Ahamad S."/>
            <person name="Jagadeeshwari U."/>
            <person name="Pannikurungottu S."/>
            <person name="Haufschild T."/>
            <person name="Kabuu M."/>
            <person name="Sasikala C."/>
            <person name="Jogler C."/>
            <person name="Ramana C."/>
        </authorList>
    </citation>
    <scope>NUCLEOTIDE SEQUENCE [LARGE SCALE GENOMIC DNA]</scope>
    <source>
        <strain evidence="5">JC673</strain>
    </source>
</reference>
<keyword evidence="2" id="KW-0433">Leucine-rich repeat</keyword>
<dbReference type="SMART" id="SM00368">
    <property type="entry name" value="LRR_RI"/>
    <property type="match status" value="5"/>
</dbReference>
<evidence type="ECO:0000256" key="2">
    <source>
        <dbReference type="ARBA" id="ARBA00022614"/>
    </source>
</evidence>
<dbReference type="InterPro" id="IPR001611">
    <property type="entry name" value="Leu-rich_rpt"/>
</dbReference>
<comment type="caution">
    <text evidence="4">The sequence shown here is derived from an EMBL/GenBank/DDBJ whole genome shotgun (WGS) entry which is preliminary data.</text>
</comment>
<organism evidence="4 5">
    <name type="scientific">Gemmata algarum</name>
    <dbReference type="NCBI Taxonomy" id="2975278"/>
    <lineage>
        <taxon>Bacteria</taxon>
        <taxon>Pseudomonadati</taxon>
        <taxon>Planctomycetota</taxon>
        <taxon>Planctomycetia</taxon>
        <taxon>Gemmatales</taxon>
        <taxon>Gemmataceae</taxon>
        <taxon>Gemmata</taxon>
    </lineage>
</organism>
<dbReference type="PANTHER" id="PTHR24113:SF12">
    <property type="entry name" value="RAN GTPASE-ACTIVATING PROTEIN 1"/>
    <property type="match status" value="1"/>
</dbReference>
<keyword evidence="1" id="KW-0343">GTPase activation</keyword>
<dbReference type="Proteomes" id="UP001272242">
    <property type="component" value="Unassembled WGS sequence"/>
</dbReference>
<dbReference type="Pfam" id="PF13516">
    <property type="entry name" value="LRR_6"/>
    <property type="match status" value="4"/>
</dbReference>
<proteinExistence type="predicted"/>
<protein>
    <submittedName>
        <fullName evidence="4">TIGR02996 domain-containing protein</fullName>
    </submittedName>
</protein>
<dbReference type="InterPro" id="IPR014338">
    <property type="entry name" value="CHP02996_rpt-companion-dom"/>
</dbReference>
<dbReference type="NCBIfam" id="TIGR02996">
    <property type="entry name" value="rpt_mate_G_obs"/>
    <property type="match status" value="1"/>
</dbReference>
<dbReference type="InterPro" id="IPR032675">
    <property type="entry name" value="LRR_dom_sf"/>
</dbReference>
<dbReference type="PANTHER" id="PTHR24113">
    <property type="entry name" value="RAN GTPASE-ACTIVATING PROTEIN 1"/>
    <property type="match status" value="1"/>
</dbReference>
<dbReference type="SUPFAM" id="SSF52047">
    <property type="entry name" value="RNI-like"/>
    <property type="match status" value="1"/>
</dbReference>
<dbReference type="InterPro" id="IPR027038">
    <property type="entry name" value="RanGap"/>
</dbReference>
<name>A0ABU5EY13_9BACT</name>
<evidence type="ECO:0000256" key="1">
    <source>
        <dbReference type="ARBA" id="ARBA00022468"/>
    </source>
</evidence>
<evidence type="ECO:0000256" key="3">
    <source>
        <dbReference type="ARBA" id="ARBA00022737"/>
    </source>
</evidence>
<accession>A0ABU5EY13</accession>
<dbReference type="RefSeq" id="WP_320686821.1">
    <property type="nucleotide sequence ID" value="NZ_JAXBLV010000176.1"/>
</dbReference>
<evidence type="ECO:0000313" key="5">
    <source>
        <dbReference type="Proteomes" id="UP001272242"/>
    </source>
</evidence>
<dbReference type="Gene3D" id="3.80.10.10">
    <property type="entry name" value="Ribonuclease Inhibitor"/>
    <property type="match status" value="2"/>
</dbReference>